<keyword evidence="6" id="KW-0511">Multifunctional enzyme</keyword>
<dbReference type="PRINTS" id="PR00085">
    <property type="entry name" value="THFDHDRGNASE"/>
</dbReference>
<dbReference type="Proteomes" id="UP000242715">
    <property type="component" value="Unassembled WGS sequence"/>
</dbReference>
<dbReference type="PANTHER" id="PTHR48099">
    <property type="entry name" value="C-1-TETRAHYDROFOLATE SYNTHASE, CYTOPLASMIC-RELATED"/>
    <property type="match status" value="1"/>
</dbReference>
<dbReference type="SUPFAM" id="SSF53223">
    <property type="entry name" value="Aminoacid dehydrogenase-like, N-terminal domain"/>
    <property type="match status" value="1"/>
</dbReference>
<evidence type="ECO:0000256" key="1">
    <source>
        <dbReference type="ARBA" id="ARBA00011738"/>
    </source>
</evidence>
<dbReference type="FunFam" id="3.40.50.10860:FF:000005">
    <property type="entry name" value="C-1-tetrahydrofolate synthase, cytoplasmic, putative"/>
    <property type="match status" value="1"/>
</dbReference>
<dbReference type="InterPro" id="IPR046346">
    <property type="entry name" value="Aminoacid_DH-like_N_sf"/>
</dbReference>
<evidence type="ECO:0000256" key="2">
    <source>
        <dbReference type="ARBA" id="ARBA00012776"/>
    </source>
</evidence>
<evidence type="ECO:0000313" key="9">
    <source>
        <dbReference type="EMBL" id="GAU24918.1"/>
    </source>
</evidence>
<dbReference type="GO" id="GO:0035999">
    <property type="term" value="P:tetrahydrofolate interconversion"/>
    <property type="evidence" value="ECO:0007669"/>
    <property type="project" value="TreeGrafter"/>
</dbReference>
<evidence type="ECO:0000259" key="7">
    <source>
        <dbReference type="Pfam" id="PF00763"/>
    </source>
</evidence>
<dbReference type="OrthoDB" id="5126881at2759"/>
<keyword evidence="3" id="KW-0554">One-carbon metabolism</keyword>
<dbReference type="Gene3D" id="3.40.50.720">
    <property type="entry name" value="NAD(P)-binding Rossmann-like Domain"/>
    <property type="match status" value="1"/>
</dbReference>
<reference evidence="10" key="1">
    <citation type="journal article" date="2017" name="Front. Plant Sci.">
        <title>Climate Clever Clovers: New Paradigm to Reduce the Environmental Footprint of Ruminants by Breeding Low Methanogenic Forages Utilizing Haplotype Variation.</title>
        <authorList>
            <person name="Kaur P."/>
            <person name="Appels R."/>
            <person name="Bayer P.E."/>
            <person name="Keeble-Gagnere G."/>
            <person name="Wang J."/>
            <person name="Hirakawa H."/>
            <person name="Shirasawa K."/>
            <person name="Vercoe P."/>
            <person name="Stefanova K."/>
            <person name="Durmic Z."/>
            <person name="Nichols P."/>
            <person name="Revell C."/>
            <person name="Isobe S.N."/>
            <person name="Edwards D."/>
            <person name="Erskine W."/>
        </authorList>
    </citation>
    <scope>NUCLEOTIDE SEQUENCE [LARGE SCALE GENOMIC DNA]</scope>
    <source>
        <strain evidence="10">cv. Daliak</strain>
    </source>
</reference>
<dbReference type="EC" id="3.5.4.9" evidence="2"/>
<feature type="non-terminal residue" evidence="9">
    <location>
        <position position="216"/>
    </location>
</feature>
<evidence type="ECO:0000259" key="8">
    <source>
        <dbReference type="Pfam" id="PF02882"/>
    </source>
</evidence>
<dbReference type="GO" id="GO:0004488">
    <property type="term" value="F:methylenetetrahydrofolate dehydrogenase (NADP+) activity"/>
    <property type="evidence" value="ECO:0007669"/>
    <property type="project" value="InterPro"/>
</dbReference>
<dbReference type="InterPro" id="IPR036291">
    <property type="entry name" value="NAD(P)-bd_dom_sf"/>
</dbReference>
<dbReference type="Gene3D" id="3.40.50.10860">
    <property type="entry name" value="Leucine Dehydrogenase, chain A, domain 1"/>
    <property type="match status" value="1"/>
</dbReference>
<proteinExistence type="predicted"/>
<gene>
    <name evidence="9" type="ORF">TSUD_116440</name>
</gene>
<dbReference type="InterPro" id="IPR000672">
    <property type="entry name" value="THF_DH/CycHdrlase"/>
</dbReference>
<keyword evidence="5" id="KW-0560">Oxidoreductase</keyword>
<name>A0A2Z6M224_TRISU</name>
<dbReference type="GO" id="GO:0004477">
    <property type="term" value="F:methenyltetrahydrofolate cyclohydrolase activity"/>
    <property type="evidence" value="ECO:0007669"/>
    <property type="project" value="UniProtKB-EC"/>
</dbReference>
<protein>
    <recommendedName>
        <fullName evidence="2">methenyltetrahydrofolate cyclohydrolase</fullName>
        <ecNumber evidence="2">3.5.4.9</ecNumber>
    </recommendedName>
</protein>
<dbReference type="AlphaFoldDB" id="A0A2Z6M224"/>
<dbReference type="Pfam" id="PF02882">
    <property type="entry name" value="THF_DHG_CYH_C"/>
    <property type="match status" value="1"/>
</dbReference>
<dbReference type="PANTHER" id="PTHR48099:SF13">
    <property type="entry name" value="METHYLENETETRAHYDROFOLATE DEHYDROGENASE"/>
    <property type="match status" value="1"/>
</dbReference>
<sequence length="216" mass="23853">MKTEVGKFPKLVVVLVGDRRDSHRFIDIKLEACEKVGIETLVSELPENCTEKELLDVVSSFNDDKDVHGIVVQLPLPQHISEESIMNVVNPEKDVDGFHPLNIGNLAIRGRKPFFIPGASKACIELLLNHGVEIKGKRVAIIGRSKIVGLPTSLLLQRHHATVSLLHAYTKSPEQITSQADIVITDVGIANIVRGNWIKKGAVVIDMGYNEIKINF</sequence>
<feature type="domain" description="Tetrahydrofolate dehydrogenase/cyclohydrolase NAD(P)-binding" evidence="8">
    <location>
        <begin position="117"/>
        <end position="212"/>
    </location>
</feature>
<keyword evidence="10" id="KW-1185">Reference proteome</keyword>
<dbReference type="GO" id="GO:0005829">
    <property type="term" value="C:cytosol"/>
    <property type="evidence" value="ECO:0007669"/>
    <property type="project" value="TreeGrafter"/>
</dbReference>
<evidence type="ECO:0000256" key="5">
    <source>
        <dbReference type="ARBA" id="ARBA00023002"/>
    </source>
</evidence>
<dbReference type="InterPro" id="IPR020630">
    <property type="entry name" value="THF_DH/CycHdrlase_cat_dom"/>
</dbReference>
<evidence type="ECO:0000256" key="3">
    <source>
        <dbReference type="ARBA" id="ARBA00022563"/>
    </source>
</evidence>
<organism evidence="9 10">
    <name type="scientific">Trifolium subterraneum</name>
    <name type="common">Subterranean clover</name>
    <dbReference type="NCBI Taxonomy" id="3900"/>
    <lineage>
        <taxon>Eukaryota</taxon>
        <taxon>Viridiplantae</taxon>
        <taxon>Streptophyta</taxon>
        <taxon>Embryophyta</taxon>
        <taxon>Tracheophyta</taxon>
        <taxon>Spermatophyta</taxon>
        <taxon>Magnoliopsida</taxon>
        <taxon>eudicotyledons</taxon>
        <taxon>Gunneridae</taxon>
        <taxon>Pentapetalae</taxon>
        <taxon>rosids</taxon>
        <taxon>fabids</taxon>
        <taxon>Fabales</taxon>
        <taxon>Fabaceae</taxon>
        <taxon>Papilionoideae</taxon>
        <taxon>50 kb inversion clade</taxon>
        <taxon>NPAAA clade</taxon>
        <taxon>Hologalegina</taxon>
        <taxon>IRL clade</taxon>
        <taxon>Trifolieae</taxon>
        <taxon>Trifolium</taxon>
    </lineage>
</organism>
<dbReference type="EMBL" id="DF973298">
    <property type="protein sequence ID" value="GAU24918.1"/>
    <property type="molecule type" value="Genomic_DNA"/>
</dbReference>
<evidence type="ECO:0000256" key="6">
    <source>
        <dbReference type="ARBA" id="ARBA00023268"/>
    </source>
</evidence>
<evidence type="ECO:0000313" key="10">
    <source>
        <dbReference type="Proteomes" id="UP000242715"/>
    </source>
</evidence>
<feature type="domain" description="Tetrahydrofolate dehydrogenase/cyclohydrolase catalytic" evidence="7">
    <location>
        <begin position="6"/>
        <end position="96"/>
    </location>
</feature>
<evidence type="ECO:0000256" key="4">
    <source>
        <dbReference type="ARBA" id="ARBA00022801"/>
    </source>
</evidence>
<dbReference type="SUPFAM" id="SSF51735">
    <property type="entry name" value="NAD(P)-binding Rossmann-fold domains"/>
    <property type="match status" value="1"/>
</dbReference>
<dbReference type="InterPro" id="IPR020631">
    <property type="entry name" value="THF_DH/CycHdrlase_NAD-bd_dom"/>
</dbReference>
<comment type="subunit">
    <text evidence="1">Homodimer.</text>
</comment>
<dbReference type="Pfam" id="PF00763">
    <property type="entry name" value="THF_DHG_CYH"/>
    <property type="match status" value="1"/>
</dbReference>
<accession>A0A2Z6M224</accession>
<keyword evidence="4" id="KW-0378">Hydrolase</keyword>